<dbReference type="InterPro" id="IPR015791">
    <property type="entry name" value="Antimic/Inh_G_crystallin-like"/>
</dbReference>
<feature type="domain" description="Streptomyces killer toxin-like beta/gamma crystallin" evidence="1">
    <location>
        <begin position="86"/>
        <end position="133"/>
    </location>
</feature>
<accession>A0AAE8VYY5</accession>
<evidence type="ECO:0000313" key="3">
    <source>
        <dbReference type="Proteomes" id="UP000318720"/>
    </source>
</evidence>
<reference evidence="2 3" key="1">
    <citation type="submission" date="2019-03" db="EMBL/GenBank/DDBJ databases">
        <title>Comparative genomic analyses of the sweetpotato soil rot pathogen, Streptomyces ipomoeae.</title>
        <authorList>
            <person name="Ruschel Soares N."/>
            <person name="Badger J.H."/>
            <person name="Huguet-Tapia J.C."/>
            <person name="Clark C.A."/>
            <person name="Pettis G.S."/>
        </authorList>
    </citation>
    <scope>NUCLEOTIDE SEQUENCE [LARGE SCALE GENOMIC DNA]</scope>
    <source>
        <strain evidence="2 3">88-35</strain>
    </source>
</reference>
<dbReference type="AlphaFoldDB" id="A0AAE8VYY5"/>
<dbReference type="Proteomes" id="UP000318720">
    <property type="component" value="Unassembled WGS sequence"/>
</dbReference>
<name>A0AAE8VYY5_9ACTN</name>
<comment type="caution">
    <text evidence="2">The sequence shown here is derived from an EMBL/GenBank/DDBJ whole genome shotgun (WGS) entry which is preliminary data.</text>
</comment>
<sequence length="159" mass="17463">MALAVSWQPIRIQVTLTGRTPLPLRLDRENQRPLMNRSTVRRALRFVGVTGAALAATLATSLPAHAINRVDCGNYGEFLYFETDGVNPCFANAGTIDVAIYGVGWMNTGNNEVSFKFRTVLGGPQWDSGRLPKYYAFDLGRASGSPTGKVHKIEQITIY</sequence>
<dbReference type="SUPFAM" id="SSF49695">
    <property type="entry name" value="gamma-Crystallin-like"/>
    <property type="match status" value="1"/>
</dbReference>
<dbReference type="EMBL" id="SPAZ01000228">
    <property type="protein sequence ID" value="TQE27422.1"/>
    <property type="molecule type" value="Genomic_DNA"/>
</dbReference>
<dbReference type="InterPro" id="IPR011024">
    <property type="entry name" value="G_crystallin-like"/>
</dbReference>
<organism evidence="2 3">
    <name type="scientific">Streptomyces ipomoeae</name>
    <dbReference type="NCBI Taxonomy" id="103232"/>
    <lineage>
        <taxon>Bacteria</taxon>
        <taxon>Bacillati</taxon>
        <taxon>Actinomycetota</taxon>
        <taxon>Actinomycetes</taxon>
        <taxon>Kitasatosporales</taxon>
        <taxon>Streptomycetaceae</taxon>
        <taxon>Streptomyces</taxon>
    </lineage>
</organism>
<proteinExistence type="predicted"/>
<dbReference type="Pfam" id="PF09076">
    <property type="entry name" value="Crystall_2"/>
    <property type="match status" value="1"/>
</dbReference>
<evidence type="ECO:0000313" key="2">
    <source>
        <dbReference type="EMBL" id="TQE27422.1"/>
    </source>
</evidence>
<gene>
    <name evidence="2" type="ORF">Sipo8835_27375</name>
</gene>
<evidence type="ECO:0000259" key="1">
    <source>
        <dbReference type="Pfam" id="PF09076"/>
    </source>
</evidence>
<dbReference type="Gene3D" id="2.60.20.30">
    <property type="match status" value="1"/>
</dbReference>
<dbReference type="InterPro" id="IPR015161">
    <property type="entry name" value="Sklp_toxin_b/g_crystallin"/>
</dbReference>
<protein>
    <recommendedName>
        <fullName evidence="1">Streptomyces killer toxin-like beta/gamma crystallin domain-containing protein</fullName>
    </recommendedName>
</protein>